<feature type="domain" description="NmrA-like" evidence="3">
    <location>
        <begin position="1"/>
        <end position="250"/>
    </location>
</feature>
<keyword evidence="2" id="KW-0521">NADP</keyword>
<dbReference type="GO" id="GO:0005634">
    <property type="term" value="C:nucleus"/>
    <property type="evidence" value="ECO:0007669"/>
    <property type="project" value="TreeGrafter"/>
</dbReference>
<keyword evidence="5" id="KW-1185">Reference proteome</keyword>
<dbReference type="Proteomes" id="UP000325902">
    <property type="component" value="Unassembled WGS sequence"/>
</dbReference>
<dbReference type="SUPFAM" id="SSF51735">
    <property type="entry name" value="NAD(P)-binding Rossmann-fold domains"/>
    <property type="match status" value="1"/>
</dbReference>
<dbReference type="Gene3D" id="3.90.25.10">
    <property type="entry name" value="UDP-galactose 4-epimerase, domain 1"/>
    <property type="match status" value="1"/>
</dbReference>
<evidence type="ECO:0000256" key="1">
    <source>
        <dbReference type="ARBA" id="ARBA00006328"/>
    </source>
</evidence>
<dbReference type="InterPro" id="IPR036291">
    <property type="entry name" value="NAD(P)-bd_dom_sf"/>
</dbReference>
<dbReference type="EMBL" id="VCHE01000196">
    <property type="protein sequence ID" value="KAB2569405.1"/>
    <property type="molecule type" value="Genomic_DNA"/>
</dbReference>
<dbReference type="InterPro" id="IPR051164">
    <property type="entry name" value="NmrA-like_oxidored"/>
</dbReference>
<dbReference type="AlphaFoldDB" id="A0A5N5CVN3"/>
<evidence type="ECO:0000313" key="5">
    <source>
        <dbReference type="Proteomes" id="UP000325902"/>
    </source>
</evidence>
<evidence type="ECO:0000259" key="3">
    <source>
        <dbReference type="Pfam" id="PF05368"/>
    </source>
</evidence>
<dbReference type="PANTHER" id="PTHR42748">
    <property type="entry name" value="NITROGEN METABOLITE REPRESSION PROTEIN NMRA FAMILY MEMBER"/>
    <property type="match status" value="1"/>
</dbReference>
<comment type="similarity">
    <text evidence="1">Belongs to the NmrA-type oxidoreductase family.</text>
</comment>
<name>A0A5N5CVN3_9PEZI</name>
<dbReference type="PANTHER" id="PTHR42748:SF28">
    <property type="entry name" value="NMRA-LIKE DOMAIN-CONTAINING PROTEIN"/>
    <property type="match status" value="1"/>
</dbReference>
<evidence type="ECO:0000256" key="2">
    <source>
        <dbReference type="ARBA" id="ARBA00022857"/>
    </source>
</evidence>
<dbReference type="Gene3D" id="3.40.50.720">
    <property type="entry name" value="NAD(P)-binding Rossmann-like Domain"/>
    <property type="match status" value="1"/>
</dbReference>
<gene>
    <name evidence="4" type="primary">NMRAL1_4</name>
    <name evidence="4" type="ORF">DBV05_g11914</name>
</gene>
<evidence type="ECO:0000313" key="4">
    <source>
        <dbReference type="EMBL" id="KAB2569405.1"/>
    </source>
</evidence>
<reference evidence="4 5" key="1">
    <citation type="journal article" date="2019" name="Sci. Rep.">
        <title>A multi-omics analysis of the grapevine pathogen Lasiodiplodia theobromae reveals that temperature affects the expression of virulence- and pathogenicity-related genes.</title>
        <authorList>
            <person name="Felix C."/>
            <person name="Meneses R."/>
            <person name="Goncalves M.F.M."/>
            <person name="Tilleman L."/>
            <person name="Duarte A.S."/>
            <person name="Jorrin-Novo J.V."/>
            <person name="Van de Peer Y."/>
            <person name="Deforce D."/>
            <person name="Van Nieuwerburgh F."/>
            <person name="Esteves A.C."/>
            <person name="Alves A."/>
        </authorList>
    </citation>
    <scope>NUCLEOTIDE SEQUENCE [LARGE SCALE GENOMIC DNA]</scope>
    <source>
        <strain evidence="4 5">LA-SOL3</strain>
    </source>
</reference>
<accession>A0A5N5CVN3</accession>
<comment type="caution">
    <text evidence="4">The sequence shown here is derived from an EMBL/GenBank/DDBJ whole genome shotgun (WGS) entry which is preliminary data.</text>
</comment>
<dbReference type="OrthoDB" id="300709at2759"/>
<proteinExistence type="inferred from homology"/>
<dbReference type="InterPro" id="IPR008030">
    <property type="entry name" value="NmrA-like"/>
</dbReference>
<protein>
    <submittedName>
        <fullName evidence="4">NmrA-like family domain-containing protein 1</fullName>
    </submittedName>
</protein>
<sequence>MSKLVVVVGATGGQGGGVVSAFLEDPTFKVRGITRNVDSSKAKELTARGVEMVQADINDQASLDRAFQGAHVIFAVTDYYEHFFKHGKEVAMETETRYGTNLAKAAAKIPTLERYIWSTLPLTSALSQGKAVVPHFEGKGRVDAFIKQHLPELYEKTVFCIFTIFAENLTAYSIFKPVWLEAAQKWIQFYPTSPDTPYASVGDHRTNTGVFVRSIVRNPPPQPGTYIKCGVEELTLESMLALWGRASGKAPAPGSTKVVQVSVKQYVELFGAMGEEQASQWGFFEWMKEAGVSTIPGVTMIDVQELMSEEEKGKLVGTEQALQGMDWSGF</sequence>
<dbReference type="Pfam" id="PF05368">
    <property type="entry name" value="NmrA"/>
    <property type="match status" value="1"/>
</dbReference>
<organism evidence="4 5">
    <name type="scientific">Lasiodiplodia theobromae</name>
    <dbReference type="NCBI Taxonomy" id="45133"/>
    <lineage>
        <taxon>Eukaryota</taxon>
        <taxon>Fungi</taxon>
        <taxon>Dikarya</taxon>
        <taxon>Ascomycota</taxon>
        <taxon>Pezizomycotina</taxon>
        <taxon>Dothideomycetes</taxon>
        <taxon>Dothideomycetes incertae sedis</taxon>
        <taxon>Botryosphaeriales</taxon>
        <taxon>Botryosphaeriaceae</taxon>
        <taxon>Lasiodiplodia</taxon>
    </lineage>
</organism>